<dbReference type="Proteomes" id="UP000188533">
    <property type="component" value="Unassembled WGS sequence"/>
</dbReference>
<dbReference type="AlphaFoldDB" id="A0A1Q3EJQ8"/>
<proteinExistence type="predicted"/>
<reference evidence="1 2" key="2">
    <citation type="submission" date="2017-02" db="EMBL/GenBank/DDBJ databases">
        <title>A genome survey and senescence transcriptome analysis in Lentinula edodes.</title>
        <authorList>
            <person name="Sakamoto Y."/>
            <person name="Nakade K."/>
            <person name="Sato S."/>
            <person name="Yoshida Y."/>
            <person name="Miyazaki K."/>
            <person name="Natsume S."/>
            <person name="Konno N."/>
        </authorList>
    </citation>
    <scope>NUCLEOTIDE SEQUENCE [LARGE SCALE GENOMIC DNA]</scope>
    <source>
        <strain evidence="1 2">NBRC 111202</strain>
    </source>
</reference>
<sequence length="251" mass="29122">MAGLLSSGSEWWIRITNNPVFPIDWIVKSMLFLVYPRNEPVQWWSEHSRNPHSQICKFATFPLDLCRWLANRNTGHPYSTVMPIVEPHRPRSEDVDVARYGQTGLLRMEGPPIFARMFCPQPRTMARRRTHQLQSLYRQRISRPISPSDGPGWIYVYIDNGNEFKIGMTKNFERHVERNLLSTFFWRFSASIGPSFIAIRAVGVAEGSDDLKEENFLFCATIGGPLTLCKPKTQSIIWFYLLSILYNSDYI</sequence>
<evidence type="ECO:0000313" key="1">
    <source>
        <dbReference type="EMBL" id="GAW07399.1"/>
    </source>
</evidence>
<evidence type="ECO:0000313" key="2">
    <source>
        <dbReference type="Proteomes" id="UP000188533"/>
    </source>
</evidence>
<reference evidence="1 2" key="1">
    <citation type="submission" date="2016-08" db="EMBL/GenBank/DDBJ databases">
        <authorList>
            <consortium name="Lentinula edodes genome sequencing consortium"/>
            <person name="Sakamoto Y."/>
            <person name="Nakade K."/>
            <person name="Sato S."/>
            <person name="Yoshida Y."/>
            <person name="Miyazaki K."/>
            <person name="Natsume S."/>
            <person name="Konno N."/>
        </authorList>
    </citation>
    <scope>NUCLEOTIDE SEQUENCE [LARGE SCALE GENOMIC DNA]</scope>
    <source>
        <strain evidence="1 2">NBRC 111202</strain>
    </source>
</reference>
<gene>
    <name evidence="1" type="ORF">LENED_009388</name>
</gene>
<accession>A0A1Q3EJQ8</accession>
<keyword evidence="2" id="KW-1185">Reference proteome</keyword>
<protein>
    <submittedName>
        <fullName evidence="1">Uncharacterized protein</fullName>
    </submittedName>
</protein>
<name>A0A1Q3EJQ8_LENED</name>
<comment type="caution">
    <text evidence="1">The sequence shown here is derived from an EMBL/GenBank/DDBJ whole genome shotgun (WGS) entry which is preliminary data.</text>
</comment>
<organism evidence="1 2">
    <name type="scientific">Lentinula edodes</name>
    <name type="common">Shiitake mushroom</name>
    <name type="synonym">Lentinus edodes</name>
    <dbReference type="NCBI Taxonomy" id="5353"/>
    <lineage>
        <taxon>Eukaryota</taxon>
        <taxon>Fungi</taxon>
        <taxon>Dikarya</taxon>
        <taxon>Basidiomycota</taxon>
        <taxon>Agaricomycotina</taxon>
        <taxon>Agaricomycetes</taxon>
        <taxon>Agaricomycetidae</taxon>
        <taxon>Agaricales</taxon>
        <taxon>Marasmiineae</taxon>
        <taxon>Omphalotaceae</taxon>
        <taxon>Lentinula</taxon>
    </lineage>
</organism>
<dbReference type="EMBL" id="BDGU01000432">
    <property type="protein sequence ID" value="GAW07399.1"/>
    <property type="molecule type" value="Genomic_DNA"/>
</dbReference>